<reference evidence="2 3" key="1">
    <citation type="journal article" date="2019" name="Nat. Ecol. Evol.">
        <title>Megaphylogeny resolves global patterns of mushroom evolution.</title>
        <authorList>
            <person name="Varga T."/>
            <person name="Krizsan K."/>
            <person name="Foldi C."/>
            <person name="Dima B."/>
            <person name="Sanchez-Garcia M."/>
            <person name="Sanchez-Ramirez S."/>
            <person name="Szollosi G.J."/>
            <person name="Szarkandi J.G."/>
            <person name="Papp V."/>
            <person name="Albert L."/>
            <person name="Andreopoulos W."/>
            <person name="Angelini C."/>
            <person name="Antonin V."/>
            <person name="Barry K.W."/>
            <person name="Bougher N.L."/>
            <person name="Buchanan P."/>
            <person name="Buyck B."/>
            <person name="Bense V."/>
            <person name="Catcheside P."/>
            <person name="Chovatia M."/>
            <person name="Cooper J."/>
            <person name="Damon W."/>
            <person name="Desjardin D."/>
            <person name="Finy P."/>
            <person name="Geml J."/>
            <person name="Haridas S."/>
            <person name="Hughes K."/>
            <person name="Justo A."/>
            <person name="Karasinski D."/>
            <person name="Kautmanova I."/>
            <person name="Kiss B."/>
            <person name="Kocsube S."/>
            <person name="Kotiranta H."/>
            <person name="LaButti K.M."/>
            <person name="Lechner B.E."/>
            <person name="Liimatainen K."/>
            <person name="Lipzen A."/>
            <person name="Lukacs Z."/>
            <person name="Mihaltcheva S."/>
            <person name="Morgado L.N."/>
            <person name="Niskanen T."/>
            <person name="Noordeloos M.E."/>
            <person name="Ohm R.A."/>
            <person name="Ortiz-Santana B."/>
            <person name="Ovrebo C."/>
            <person name="Racz N."/>
            <person name="Riley R."/>
            <person name="Savchenko A."/>
            <person name="Shiryaev A."/>
            <person name="Soop K."/>
            <person name="Spirin V."/>
            <person name="Szebenyi C."/>
            <person name="Tomsovsky M."/>
            <person name="Tulloss R.E."/>
            <person name="Uehling J."/>
            <person name="Grigoriev I.V."/>
            <person name="Vagvolgyi C."/>
            <person name="Papp T."/>
            <person name="Martin F.M."/>
            <person name="Miettinen O."/>
            <person name="Hibbett D.S."/>
            <person name="Nagy L.G."/>
        </authorList>
    </citation>
    <scope>NUCLEOTIDE SEQUENCE [LARGE SCALE GENOMIC DNA]</scope>
    <source>
        <strain evidence="2 3">CBS 309.79</strain>
    </source>
</reference>
<dbReference type="Pfam" id="PF04525">
    <property type="entry name" value="LOR"/>
    <property type="match status" value="1"/>
</dbReference>
<keyword evidence="3" id="KW-1185">Reference proteome</keyword>
<dbReference type="InterPro" id="IPR007612">
    <property type="entry name" value="LOR"/>
</dbReference>
<evidence type="ECO:0000256" key="1">
    <source>
        <dbReference type="SAM" id="MobiDB-lite"/>
    </source>
</evidence>
<dbReference type="Gene3D" id="2.40.160.200">
    <property type="entry name" value="LURP1-related"/>
    <property type="match status" value="1"/>
</dbReference>
<feature type="region of interest" description="Disordered" evidence="1">
    <location>
        <begin position="1"/>
        <end position="21"/>
    </location>
</feature>
<evidence type="ECO:0000313" key="2">
    <source>
        <dbReference type="EMBL" id="TFK97044.1"/>
    </source>
</evidence>
<sequence length="257" mass="28066">MGLFSRKRSDSDAGSYDAMPEVLDRPSEAPVGLFSQFIDEKQTVVLATHINQITWNSEDRMRIMDASTGQLLMVPTYRKSKGTLPHEMCDTQGQTLFRMKLKFWSRTNTFHGLSATNEEEIIFTVKSDSQVTKLVLSFKNPTDGRETEISLQDHGVSGTLLYKNTGVFHLASAEGNPVIGYLTPKPPTSFQEGGASAAEDARKRNISSYVSVAPGVDATLLEVLYICTEEIRQLYRVGSAAAGSAVASSAATVVLTM</sequence>
<evidence type="ECO:0008006" key="4">
    <source>
        <dbReference type="Google" id="ProtNLM"/>
    </source>
</evidence>
<organism evidence="2 3">
    <name type="scientific">Pterulicium gracile</name>
    <dbReference type="NCBI Taxonomy" id="1884261"/>
    <lineage>
        <taxon>Eukaryota</taxon>
        <taxon>Fungi</taxon>
        <taxon>Dikarya</taxon>
        <taxon>Basidiomycota</taxon>
        <taxon>Agaricomycotina</taxon>
        <taxon>Agaricomycetes</taxon>
        <taxon>Agaricomycetidae</taxon>
        <taxon>Agaricales</taxon>
        <taxon>Pleurotineae</taxon>
        <taxon>Pterulaceae</taxon>
        <taxon>Pterulicium</taxon>
    </lineage>
</organism>
<accession>A0A5C3Q4P3</accession>
<evidence type="ECO:0000313" key="3">
    <source>
        <dbReference type="Proteomes" id="UP000305067"/>
    </source>
</evidence>
<dbReference type="EMBL" id="ML178851">
    <property type="protein sequence ID" value="TFK97044.1"/>
    <property type="molecule type" value="Genomic_DNA"/>
</dbReference>
<dbReference type="Proteomes" id="UP000305067">
    <property type="component" value="Unassembled WGS sequence"/>
</dbReference>
<proteinExistence type="predicted"/>
<name>A0A5C3Q4P3_9AGAR</name>
<dbReference type="AlphaFoldDB" id="A0A5C3Q4P3"/>
<protein>
    <recommendedName>
        <fullName evidence="4">Tubby C-terminal-like domain-containing protein</fullName>
    </recommendedName>
</protein>
<gene>
    <name evidence="2" type="ORF">BDV98DRAFT_575083</name>
</gene>
<dbReference type="InterPro" id="IPR038595">
    <property type="entry name" value="LOR_sf"/>
</dbReference>